<keyword evidence="1" id="KW-0436">Ligase</keyword>
<gene>
    <name evidence="3" type="ORF">UFOPK2842_00840</name>
</gene>
<dbReference type="InterPro" id="IPR004143">
    <property type="entry name" value="BPL_LPL_catalytic"/>
</dbReference>
<proteinExistence type="predicted"/>
<dbReference type="Gene3D" id="3.30.930.10">
    <property type="entry name" value="Bira Bifunctional Protein, Domain 2"/>
    <property type="match status" value="1"/>
</dbReference>
<dbReference type="CDD" id="cd16442">
    <property type="entry name" value="BPL"/>
    <property type="match status" value="1"/>
</dbReference>
<dbReference type="InterPro" id="IPR045864">
    <property type="entry name" value="aa-tRNA-synth_II/BPL/LPL"/>
</dbReference>
<dbReference type="EMBL" id="CAEZZI010000081">
    <property type="protein sequence ID" value="CAB4759045.1"/>
    <property type="molecule type" value="Genomic_DNA"/>
</dbReference>
<name>A0A6J6UII4_9ZZZZ</name>
<dbReference type="AlphaFoldDB" id="A0A6J6UII4"/>
<accession>A0A6J6UII4</accession>
<sequence>MQITVHTPTVLVVGNELHRAALRQSELHAELSPYWRVSVVDVTGSTQVDLAESIRAHTAVDGDVLVANYQSAGKGRLDREFIAAPSSALLFSLYKKVMRPRDEWNFIALLTALSISEALVGLNNKVNLSIKWPNDILINEKKIAGLLCQADNDGVIVGVGLNVDMSKDELPVVTASSLYLENFLQLDRNEILKRILKAFEENFQKWSTHGSAPFVSKYEDLCSSLHRDIQIIWPAGDPAAAVATGISPLGELILNDGTLVNSADVLHLR</sequence>
<dbReference type="PROSITE" id="PS51733">
    <property type="entry name" value="BPL_LPL_CATALYTIC"/>
    <property type="match status" value="1"/>
</dbReference>
<dbReference type="SUPFAM" id="SSF55681">
    <property type="entry name" value="Class II aaRS and biotin synthetases"/>
    <property type="match status" value="1"/>
</dbReference>
<dbReference type="GO" id="GO:0005737">
    <property type="term" value="C:cytoplasm"/>
    <property type="evidence" value="ECO:0007669"/>
    <property type="project" value="TreeGrafter"/>
</dbReference>
<dbReference type="Pfam" id="PF03099">
    <property type="entry name" value="BPL_LplA_LipB"/>
    <property type="match status" value="1"/>
</dbReference>
<protein>
    <submittedName>
        <fullName evidence="3">Unannotated protein</fullName>
    </submittedName>
</protein>
<dbReference type="NCBIfam" id="TIGR00121">
    <property type="entry name" value="birA_ligase"/>
    <property type="match status" value="1"/>
</dbReference>
<evidence type="ECO:0000256" key="1">
    <source>
        <dbReference type="ARBA" id="ARBA00022598"/>
    </source>
</evidence>
<dbReference type="InterPro" id="IPR004408">
    <property type="entry name" value="Biotin_CoA_COase_ligase"/>
</dbReference>
<evidence type="ECO:0000259" key="2">
    <source>
        <dbReference type="PROSITE" id="PS51733"/>
    </source>
</evidence>
<dbReference type="GO" id="GO:0004077">
    <property type="term" value="F:biotin--[biotin carboxyl-carrier protein] ligase activity"/>
    <property type="evidence" value="ECO:0007669"/>
    <property type="project" value="InterPro"/>
</dbReference>
<evidence type="ECO:0000313" key="3">
    <source>
        <dbReference type="EMBL" id="CAB4759045.1"/>
    </source>
</evidence>
<feature type="domain" description="BPL/LPL catalytic" evidence="2">
    <location>
        <begin position="21"/>
        <end position="207"/>
    </location>
</feature>
<dbReference type="PANTHER" id="PTHR12835:SF5">
    <property type="entry name" value="BIOTIN--PROTEIN LIGASE"/>
    <property type="match status" value="1"/>
</dbReference>
<dbReference type="PANTHER" id="PTHR12835">
    <property type="entry name" value="BIOTIN PROTEIN LIGASE"/>
    <property type="match status" value="1"/>
</dbReference>
<reference evidence="3" key="1">
    <citation type="submission" date="2020-05" db="EMBL/GenBank/DDBJ databases">
        <authorList>
            <person name="Chiriac C."/>
            <person name="Salcher M."/>
            <person name="Ghai R."/>
            <person name="Kavagutti S V."/>
        </authorList>
    </citation>
    <scope>NUCLEOTIDE SEQUENCE</scope>
</reference>
<organism evidence="3">
    <name type="scientific">freshwater metagenome</name>
    <dbReference type="NCBI Taxonomy" id="449393"/>
    <lineage>
        <taxon>unclassified sequences</taxon>
        <taxon>metagenomes</taxon>
        <taxon>ecological metagenomes</taxon>
    </lineage>
</organism>